<name>A0AAV1UFF9_9STRA</name>
<sequence>MAAFTETPLEERGAGHLVPGLLSGVSTSTDTSGNSIFRIASLVVMYRSNITISTRPIVEWTCVGEDLSDESLGPKISDMMPPRSPEPVSLALAESAPNDPEA</sequence>
<protein>
    <submittedName>
        <fullName evidence="2">Uncharacterized protein</fullName>
    </submittedName>
</protein>
<evidence type="ECO:0000313" key="2">
    <source>
        <dbReference type="EMBL" id="CAK7932372.1"/>
    </source>
</evidence>
<proteinExistence type="predicted"/>
<evidence type="ECO:0000256" key="1">
    <source>
        <dbReference type="SAM" id="MobiDB-lite"/>
    </source>
</evidence>
<dbReference type="AlphaFoldDB" id="A0AAV1UFF9"/>
<reference evidence="2" key="1">
    <citation type="submission" date="2024-01" db="EMBL/GenBank/DDBJ databases">
        <authorList>
            <person name="Webb A."/>
        </authorList>
    </citation>
    <scope>NUCLEOTIDE SEQUENCE</scope>
    <source>
        <strain evidence="2">Pm1</strain>
    </source>
</reference>
<gene>
    <name evidence="2" type="ORF">PM001_LOCUS17522</name>
</gene>
<dbReference type="EMBL" id="CAKLBY020000189">
    <property type="protein sequence ID" value="CAK7932372.1"/>
    <property type="molecule type" value="Genomic_DNA"/>
</dbReference>
<dbReference type="Proteomes" id="UP001162060">
    <property type="component" value="Unassembled WGS sequence"/>
</dbReference>
<feature type="region of interest" description="Disordered" evidence="1">
    <location>
        <begin position="71"/>
        <end position="102"/>
    </location>
</feature>
<comment type="caution">
    <text evidence="2">The sequence shown here is derived from an EMBL/GenBank/DDBJ whole genome shotgun (WGS) entry which is preliminary data.</text>
</comment>
<evidence type="ECO:0000313" key="3">
    <source>
        <dbReference type="Proteomes" id="UP001162060"/>
    </source>
</evidence>
<accession>A0AAV1UFF9</accession>
<organism evidence="2 3">
    <name type="scientific">Peronospora matthiolae</name>
    <dbReference type="NCBI Taxonomy" id="2874970"/>
    <lineage>
        <taxon>Eukaryota</taxon>
        <taxon>Sar</taxon>
        <taxon>Stramenopiles</taxon>
        <taxon>Oomycota</taxon>
        <taxon>Peronosporomycetes</taxon>
        <taxon>Peronosporales</taxon>
        <taxon>Peronosporaceae</taxon>
        <taxon>Peronospora</taxon>
    </lineage>
</organism>